<proteinExistence type="inferred from homology"/>
<dbReference type="SUPFAM" id="SSF103481">
    <property type="entry name" value="Multidrug resistance efflux transporter EmrE"/>
    <property type="match status" value="1"/>
</dbReference>
<feature type="transmembrane region" description="Helical" evidence="6">
    <location>
        <begin position="259"/>
        <end position="279"/>
    </location>
</feature>
<feature type="transmembrane region" description="Helical" evidence="6">
    <location>
        <begin position="49"/>
        <end position="69"/>
    </location>
</feature>
<dbReference type="Pfam" id="PF07857">
    <property type="entry name" value="TMEM144"/>
    <property type="match status" value="1"/>
</dbReference>
<feature type="transmembrane region" description="Helical" evidence="6">
    <location>
        <begin position="138"/>
        <end position="157"/>
    </location>
</feature>
<keyword evidence="4 6" id="KW-1133">Transmembrane helix</keyword>
<dbReference type="GO" id="GO:0016020">
    <property type="term" value="C:membrane"/>
    <property type="evidence" value="ECO:0007669"/>
    <property type="project" value="UniProtKB-SubCell"/>
</dbReference>
<keyword evidence="5 6" id="KW-0472">Membrane</keyword>
<evidence type="ECO:0000256" key="3">
    <source>
        <dbReference type="ARBA" id="ARBA00022692"/>
    </source>
</evidence>
<evidence type="ECO:0000256" key="2">
    <source>
        <dbReference type="ARBA" id="ARBA00005731"/>
    </source>
</evidence>
<feature type="transmembrane region" description="Helical" evidence="6">
    <location>
        <begin position="17"/>
        <end position="37"/>
    </location>
</feature>
<dbReference type="InterPro" id="IPR037185">
    <property type="entry name" value="EmrE-like"/>
</dbReference>
<comment type="caution">
    <text evidence="7">The sequence shown here is derived from an EMBL/GenBank/DDBJ whole genome shotgun (WGS) entry which is preliminary data.</text>
</comment>
<dbReference type="GO" id="GO:0015144">
    <property type="term" value="F:carbohydrate transmembrane transporter activity"/>
    <property type="evidence" value="ECO:0007669"/>
    <property type="project" value="InterPro"/>
</dbReference>
<dbReference type="InterPro" id="IPR010651">
    <property type="entry name" value="Sugar_transport"/>
</dbReference>
<comment type="similarity">
    <text evidence="2">Belongs to the TMEM144 family.</text>
</comment>
<name>A0AAD4NIC7_9BILA</name>
<feature type="transmembrane region" description="Helical" evidence="6">
    <location>
        <begin position="178"/>
        <end position="205"/>
    </location>
</feature>
<protein>
    <submittedName>
        <fullName evidence="7">Transmembrane family of transporters domain-containing protein</fullName>
    </submittedName>
</protein>
<evidence type="ECO:0000256" key="5">
    <source>
        <dbReference type="ARBA" id="ARBA00023136"/>
    </source>
</evidence>
<accession>A0AAD4NIC7</accession>
<dbReference type="PANTHER" id="PTHR16119:SF17">
    <property type="entry name" value="TRANSMEMBRANE PROTEIN 144"/>
    <property type="match status" value="1"/>
</dbReference>
<dbReference type="AlphaFoldDB" id="A0AAD4NIC7"/>
<keyword evidence="8" id="KW-1185">Reference proteome</keyword>
<reference evidence="7" key="1">
    <citation type="submission" date="2022-01" db="EMBL/GenBank/DDBJ databases">
        <title>Genome Sequence Resource for Two Populations of Ditylenchus destructor, the Migratory Endoparasitic Phytonematode.</title>
        <authorList>
            <person name="Zhang H."/>
            <person name="Lin R."/>
            <person name="Xie B."/>
        </authorList>
    </citation>
    <scope>NUCLEOTIDE SEQUENCE</scope>
    <source>
        <strain evidence="7">BazhouSP</strain>
    </source>
</reference>
<feature type="transmembrane region" description="Helical" evidence="6">
    <location>
        <begin position="225"/>
        <end position="247"/>
    </location>
</feature>
<organism evidence="7 8">
    <name type="scientific">Ditylenchus destructor</name>
    <dbReference type="NCBI Taxonomy" id="166010"/>
    <lineage>
        <taxon>Eukaryota</taxon>
        <taxon>Metazoa</taxon>
        <taxon>Ecdysozoa</taxon>
        <taxon>Nematoda</taxon>
        <taxon>Chromadorea</taxon>
        <taxon>Rhabditida</taxon>
        <taxon>Tylenchina</taxon>
        <taxon>Tylenchomorpha</taxon>
        <taxon>Sphaerularioidea</taxon>
        <taxon>Anguinidae</taxon>
        <taxon>Anguininae</taxon>
        <taxon>Ditylenchus</taxon>
    </lineage>
</organism>
<gene>
    <name evidence="7" type="ORF">DdX_02872</name>
</gene>
<feature type="transmembrane region" description="Helical" evidence="6">
    <location>
        <begin position="317"/>
        <end position="336"/>
    </location>
</feature>
<sequence length="341" mass="37127">MLPPMLAASSNQYDQSAIWQGGLAVSIGAICFGSMHVPIQKIHSSSNGIFVQWVMSMGILIVGFAVNAIEVSPPMMPLAFLGGLIWTMANSLSQFVITGLGLGVALVLWNTTNCLTGWATGRFGLFGLNQTLPTDDTLNIVGLLIVLTGGLSFAFVTKNEPFESKADMCKDCIAEDGNAKIVVTYIILALLSGFFYAGTAIPIIYMEDHPNDFPSNSRRRNGLQYIFTHYFGIFIGSTFIFIVYALLRKNKPAVNPSLILPSLAGGMIWGIGMCCLFVSNDLLTQTVTYPVMTTVPGCVAALWSIFFLKEIHGKRNYAIICFAFLCIFIGAIFVFLSKLQF</sequence>
<comment type="subcellular location">
    <subcellularLocation>
        <location evidence="1">Membrane</location>
        <topology evidence="1">Multi-pass membrane protein</topology>
    </subcellularLocation>
</comment>
<evidence type="ECO:0000313" key="8">
    <source>
        <dbReference type="Proteomes" id="UP001201812"/>
    </source>
</evidence>
<evidence type="ECO:0000256" key="4">
    <source>
        <dbReference type="ARBA" id="ARBA00022989"/>
    </source>
</evidence>
<dbReference type="PANTHER" id="PTHR16119">
    <property type="entry name" value="TRANSMEMBRANE PROTEIN 144"/>
    <property type="match status" value="1"/>
</dbReference>
<dbReference type="EMBL" id="JAKKPZ010000002">
    <property type="protein sequence ID" value="KAI1726172.1"/>
    <property type="molecule type" value="Genomic_DNA"/>
</dbReference>
<keyword evidence="3 6" id="KW-0812">Transmembrane</keyword>
<feature type="transmembrane region" description="Helical" evidence="6">
    <location>
        <begin position="291"/>
        <end position="308"/>
    </location>
</feature>
<dbReference type="Proteomes" id="UP001201812">
    <property type="component" value="Unassembled WGS sequence"/>
</dbReference>
<evidence type="ECO:0000256" key="6">
    <source>
        <dbReference type="SAM" id="Phobius"/>
    </source>
</evidence>
<evidence type="ECO:0000313" key="7">
    <source>
        <dbReference type="EMBL" id="KAI1726172.1"/>
    </source>
</evidence>
<dbReference type="InterPro" id="IPR012435">
    <property type="entry name" value="TMEM144"/>
</dbReference>
<evidence type="ECO:0000256" key="1">
    <source>
        <dbReference type="ARBA" id="ARBA00004141"/>
    </source>
</evidence>